<keyword evidence="5" id="KW-1185">Reference proteome</keyword>
<dbReference type="Pfam" id="PF17185">
    <property type="entry name" value="NlpE_C"/>
    <property type="match status" value="1"/>
</dbReference>
<sequence>MHLPGARDKQSAPDSGARPLPDAPAPQEFAMSLFRLTSCAAALLAASSIAAYADEITGSASYRERIMPPPDARFVATLLDVSRADAPARVIAQSQTQEAGAPPYGFTLEYDTAEIDPLGRYAVRAALYSGAQLLFTSDTATPVLTGDAPSTVTLMMVRAEDQGTGDTPVPIGAHGLQLPASFTGTLPCASCEGITYHLDLWPDQGYHLRRIWQDEDPLIEDETGFWHADPTRSAIVLSGDGGSDASQWQVQSPTQIRLLDSAGNPPASALPYELTSDATLTPGEIKGAFLGGMVSFSDGVARFEECGTGQSYPVATEGDFPALERIYQEDHSDNGAPLYVNLEGSLLLREGNAGAQELTLSIDRMVRSREGVTCERQRANAELTNTYWRIDTLGGDTLPSLPEGTREPHLILRSAEDAGAEARFSATAGCNAMMGGYEHEGAQISFGQIASTLMACQSPLDTVERDLAQMLSQVQSHRINGETLALYDAAGEIIGVMTAVYLR</sequence>
<comment type="caution">
    <text evidence="4">The sequence shown here is derived from an EMBL/GenBank/DDBJ whole genome shotgun (WGS) entry which is preliminary data.</text>
</comment>
<evidence type="ECO:0008006" key="6">
    <source>
        <dbReference type="Google" id="ProtNLM"/>
    </source>
</evidence>
<dbReference type="Gene3D" id="2.40.50.540">
    <property type="match status" value="1"/>
</dbReference>
<reference evidence="4 5" key="1">
    <citation type="submission" date="2018-04" db="EMBL/GenBank/DDBJ databases">
        <title>Pararhodobacter oceanense sp. nov., isolated from marine intertidal sediment.</title>
        <authorList>
            <person name="Wang X.-L."/>
            <person name="Du Z.-J."/>
        </authorList>
    </citation>
    <scope>NUCLEOTIDE SEQUENCE [LARGE SCALE GENOMIC DNA]</scope>
    <source>
        <strain evidence="4 5">AM505</strain>
    </source>
</reference>
<dbReference type="Pfam" id="PF03724">
    <property type="entry name" value="META"/>
    <property type="match status" value="1"/>
</dbReference>
<name>A0A2T8HTB4_9RHOB</name>
<dbReference type="InterPro" id="IPR007298">
    <property type="entry name" value="Cu-R_lipoprotein_NlpE"/>
</dbReference>
<evidence type="ECO:0000259" key="3">
    <source>
        <dbReference type="Pfam" id="PF17185"/>
    </source>
</evidence>
<proteinExistence type="predicted"/>
<evidence type="ECO:0000259" key="2">
    <source>
        <dbReference type="Pfam" id="PF03724"/>
    </source>
</evidence>
<feature type="domain" description="NlpE C-terminal OB" evidence="3">
    <location>
        <begin position="290"/>
        <end position="375"/>
    </location>
</feature>
<dbReference type="EMBL" id="QDKM01000004">
    <property type="protein sequence ID" value="PVH28657.1"/>
    <property type="molecule type" value="Genomic_DNA"/>
</dbReference>
<dbReference type="PANTHER" id="PTHR38013:SF1">
    <property type="entry name" value="GLYCOPROTEIN_POLYSACCHARIDE METABOLISM"/>
    <property type="match status" value="1"/>
</dbReference>
<accession>A0A2T8HTB4</accession>
<dbReference type="InterPro" id="IPR038670">
    <property type="entry name" value="HslJ-like_sf"/>
</dbReference>
<gene>
    <name evidence="4" type="ORF">DDE20_10720</name>
</gene>
<feature type="region of interest" description="Disordered" evidence="1">
    <location>
        <begin position="1"/>
        <end position="23"/>
    </location>
</feature>
<dbReference type="InterPro" id="IPR053196">
    <property type="entry name" value="Lipoprotein_YbaY-like"/>
</dbReference>
<dbReference type="Pfam" id="PF09619">
    <property type="entry name" value="YscW"/>
    <property type="match status" value="1"/>
</dbReference>
<evidence type="ECO:0000256" key="1">
    <source>
        <dbReference type="SAM" id="MobiDB-lite"/>
    </source>
</evidence>
<dbReference type="InterPro" id="IPR005184">
    <property type="entry name" value="DUF306_Meta_HslJ"/>
</dbReference>
<evidence type="ECO:0000313" key="4">
    <source>
        <dbReference type="EMBL" id="PVH28657.1"/>
    </source>
</evidence>
<dbReference type="Pfam" id="PF04170">
    <property type="entry name" value="NlpE"/>
    <property type="match status" value="1"/>
</dbReference>
<dbReference type="InterPro" id="IPR039366">
    <property type="entry name" value="Pilotin"/>
</dbReference>
<dbReference type="AlphaFoldDB" id="A0A2T8HTB4"/>
<feature type="domain" description="DUF306" evidence="2">
    <location>
        <begin position="381"/>
        <end position="492"/>
    </location>
</feature>
<dbReference type="InterPro" id="IPR033450">
    <property type="entry name" value="NlpE_C"/>
</dbReference>
<dbReference type="Gene3D" id="2.40.128.270">
    <property type="match status" value="1"/>
</dbReference>
<dbReference type="Gene3D" id="2.40.128.640">
    <property type="match status" value="1"/>
</dbReference>
<dbReference type="Proteomes" id="UP000245911">
    <property type="component" value="Unassembled WGS sequence"/>
</dbReference>
<organism evidence="4 5">
    <name type="scientific">Pararhodobacter oceanensis</name>
    <dbReference type="NCBI Taxonomy" id="2172121"/>
    <lineage>
        <taxon>Bacteria</taxon>
        <taxon>Pseudomonadati</taxon>
        <taxon>Pseudomonadota</taxon>
        <taxon>Alphaproteobacteria</taxon>
        <taxon>Rhodobacterales</taxon>
        <taxon>Paracoccaceae</taxon>
        <taxon>Pararhodobacter</taxon>
    </lineage>
</organism>
<protein>
    <recommendedName>
        <fullName evidence="6">DUF306 domain-containing protein</fullName>
    </recommendedName>
</protein>
<dbReference type="InterPro" id="IPR038139">
    <property type="entry name" value="NlpE_C_sf"/>
</dbReference>
<evidence type="ECO:0000313" key="5">
    <source>
        <dbReference type="Proteomes" id="UP000245911"/>
    </source>
</evidence>
<feature type="compositionally biased region" description="Basic and acidic residues" evidence="1">
    <location>
        <begin position="1"/>
        <end position="11"/>
    </location>
</feature>
<dbReference type="PANTHER" id="PTHR38013">
    <property type="entry name" value="GLYCOPROTEIN/POLYSACCHARIDE METABOLISM"/>
    <property type="match status" value="1"/>
</dbReference>